<name>A0A7G1N600_9ACTN</name>
<dbReference type="Proteomes" id="UP000516373">
    <property type="component" value="Chromosome"/>
</dbReference>
<accession>A0A7G1N600</accession>
<proteinExistence type="predicted"/>
<dbReference type="RefSeq" id="WP_190895820.1">
    <property type="nucleotide sequence ID" value="NZ_AP023439.1"/>
</dbReference>
<protein>
    <submittedName>
        <fullName evidence="1">Uncharacterized protein</fullName>
    </submittedName>
</protein>
<dbReference type="KEGG" id="stui:GCM10017668_00720"/>
<evidence type="ECO:0000313" key="2">
    <source>
        <dbReference type="Proteomes" id="UP000516373"/>
    </source>
</evidence>
<sequence length="52" mass="5746">MQVDNRSAIVDVRPGGGHHWRSVIADGMGERRHFDFGLKGANSVSVELQLSR</sequence>
<organism evidence="1 2">
    <name type="scientific">Streptomyces tuirus</name>
    <dbReference type="NCBI Taxonomy" id="68278"/>
    <lineage>
        <taxon>Bacteria</taxon>
        <taxon>Bacillati</taxon>
        <taxon>Actinomycetota</taxon>
        <taxon>Actinomycetes</taxon>
        <taxon>Kitasatosporales</taxon>
        <taxon>Streptomycetaceae</taxon>
        <taxon>Streptomyces</taxon>
    </lineage>
</organism>
<reference evidence="1 2" key="1">
    <citation type="journal article" date="2014" name="Int. J. Syst. Evol. Microbiol.">
        <title>Complete genome sequence of Corynebacterium casei LMG S-19264T (=DSM 44701T), isolated from a smear-ripened cheese.</title>
        <authorList>
            <consortium name="US DOE Joint Genome Institute (JGI-PGF)"/>
            <person name="Walter F."/>
            <person name="Albersmeier A."/>
            <person name="Kalinowski J."/>
            <person name="Ruckert C."/>
        </authorList>
    </citation>
    <scope>NUCLEOTIDE SEQUENCE [LARGE SCALE GENOMIC DNA]</scope>
    <source>
        <strain evidence="1 2">JCM 4255</strain>
    </source>
</reference>
<dbReference type="EMBL" id="AP023439">
    <property type="protein sequence ID" value="BCL18229.1"/>
    <property type="molecule type" value="Genomic_DNA"/>
</dbReference>
<evidence type="ECO:0000313" key="1">
    <source>
        <dbReference type="EMBL" id="BCL18229.1"/>
    </source>
</evidence>
<gene>
    <name evidence="1" type="ORF">GCM10017668_00720</name>
</gene>
<dbReference type="AlphaFoldDB" id="A0A7G1N600"/>